<evidence type="ECO:0000313" key="4">
    <source>
        <dbReference type="EMBL" id="KAF9537872.1"/>
    </source>
</evidence>
<dbReference type="AlphaFoldDB" id="A0A9P6JYI6"/>
<gene>
    <name evidence="4" type="primary">WDR53</name>
    <name evidence="4" type="ORF">EC957_007559</name>
</gene>
<dbReference type="SUPFAM" id="SSF50978">
    <property type="entry name" value="WD40 repeat-like"/>
    <property type="match status" value="1"/>
</dbReference>
<evidence type="ECO:0000256" key="1">
    <source>
        <dbReference type="ARBA" id="ARBA00022574"/>
    </source>
</evidence>
<keyword evidence="5" id="KW-1185">Reference proteome</keyword>
<keyword evidence="2" id="KW-0677">Repeat</keyword>
<dbReference type="Gene3D" id="2.130.10.10">
    <property type="entry name" value="YVTN repeat-like/Quinoprotein amine dehydrogenase"/>
    <property type="match status" value="2"/>
</dbReference>
<evidence type="ECO:0000313" key="5">
    <source>
        <dbReference type="Proteomes" id="UP000723463"/>
    </source>
</evidence>
<protein>
    <submittedName>
        <fullName evidence="4">WD repeat-containing protein 53</fullName>
    </submittedName>
</protein>
<organism evidence="4 5">
    <name type="scientific">Mortierella hygrophila</name>
    <dbReference type="NCBI Taxonomy" id="979708"/>
    <lineage>
        <taxon>Eukaryota</taxon>
        <taxon>Fungi</taxon>
        <taxon>Fungi incertae sedis</taxon>
        <taxon>Mucoromycota</taxon>
        <taxon>Mortierellomycotina</taxon>
        <taxon>Mortierellomycetes</taxon>
        <taxon>Mortierellales</taxon>
        <taxon>Mortierellaceae</taxon>
        <taxon>Mortierella</taxon>
    </lineage>
</organism>
<dbReference type="SMART" id="SM00320">
    <property type="entry name" value="WD40"/>
    <property type="match status" value="6"/>
</dbReference>
<dbReference type="EMBL" id="JAAAXW010000355">
    <property type="protein sequence ID" value="KAF9537872.1"/>
    <property type="molecule type" value="Genomic_DNA"/>
</dbReference>
<dbReference type="InterPro" id="IPR036322">
    <property type="entry name" value="WD40_repeat_dom_sf"/>
</dbReference>
<proteinExistence type="predicted"/>
<accession>A0A9P6JYI6</accession>
<dbReference type="InterPro" id="IPR001680">
    <property type="entry name" value="WD40_rpt"/>
</dbReference>
<feature type="repeat" description="WD" evidence="3">
    <location>
        <begin position="18"/>
        <end position="57"/>
    </location>
</feature>
<dbReference type="PANTHER" id="PTHR45296">
    <property type="entry name" value="TRANSDUCIN/WD40 REPEAT-LIKE SUPERFAMILY PROTEIN"/>
    <property type="match status" value="1"/>
</dbReference>
<dbReference type="PANTHER" id="PTHR45296:SF1">
    <property type="entry name" value="TRANSDUCIN_WD40 REPEAT-LIKE SUPERFAMILY PROTEIN"/>
    <property type="match status" value="1"/>
</dbReference>
<dbReference type="InterPro" id="IPR019775">
    <property type="entry name" value="WD40_repeat_CS"/>
</dbReference>
<sequence length="419" mass="45741">MTTELQLQQQQMPPASFLLGHVAPVLSLDSRDWMLASGSEDKTCRIWDLRTDKVHKAITGFDSPVATTTFTPADGHTMYVGSGTKIYMFDLRMESLVLNSATQSTRVYDGAEDEINQIQVNHRATCLAACDDAGDVRVLDLKTHKWMRKFDRTHDNIAMTVQFVPKKDLQALSGGMDKLVVAWDFYKGRATQLIETDTPQADVAQSKQLFNPPFVHSIAAHPSGTRMAVGLGDGSVQFLHTSADLPTAPLEGSMAALEVTASKKSKKKAASSGKGTDSWLIGGRLSDAHASPIATIEYAGFNPGWLVTSSSNGSIAIWEDGTARYETMQRQNEILDLQKHNLTLAKKGQVEGQVVLPYGRPCQPVMEFRASDVFERINCITTSGNGSAAGDGVRKLFVAGTHPRIGDRKMQGRIAVYHL</sequence>
<reference evidence="4" key="1">
    <citation type="journal article" date="2020" name="Fungal Divers.">
        <title>Resolving the Mortierellaceae phylogeny through synthesis of multi-gene phylogenetics and phylogenomics.</title>
        <authorList>
            <person name="Vandepol N."/>
            <person name="Liber J."/>
            <person name="Desiro A."/>
            <person name="Na H."/>
            <person name="Kennedy M."/>
            <person name="Barry K."/>
            <person name="Grigoriev I.V."/>
            <person name="Miller A.N."/>
            <person name="O'Donnell K."/>
            <person name="Stajich J.E."/>
            <person name="Bonito G."/>
        </authorList>
    </citation>
    <scope>NUCLEOTIDE SEQUENCE</scope>
    <source>
        <strain evidence="4">NRRL 2591</strain>
    </source>
</reference>
<keyword evidence="1 3" id="KW-0853">WD repeat</keyword>
<dbReference type="Pfam" id="PF00400">
    <property type="entry name" value="WD40"/>
    <property type="match status" value="1"/>
</dbReference>
<dbReference type="Proteomes" id="UP000723463">
    <property type="component" value="Unassembled WGS sequence"/>
</dbReference>
<dbReference type="PROSITE" id="PS00678">
    <property type="entry name" value="WD_REPEATS_1"/>
    <property type="match status" value="1"/>
</dbReference>
<dbReference type="InterPro" id="IPR015943">
    <property type="entry name" value="WD40/YVTN_repeat-like_dom_sf"/>
</dbReference>
<evidence type="ECO:0000256" key="2">
    <source>
        <dbReference type="ARBA" id="ARBA00022737"/>
    </source>
</evidence>
<dbReference type="PROSITE" id="PS50082">
    <property type="entry name" value="WD_REPEATS_2"/>
    <property type="match status" value="1"/>
</dbReference>
<name>A0A9P6JYI6_9FUNG</name>
<comment type="caution">
    <text evidence="4">The sequence shown here is derived from an EMBL/GenBank/DDBJ whole genome shotgun (WGS) entry which is preliminary data.</text>
</comment>
<evidence type="ECO:0000256" key="3">
    <source>
        <dbReference type="PROSITE-ProRule" id="PRU00221"/>
    </source>
</evidence>